<evidence type="ECO:0000313" key="1">
    <source>
        <dbReference type="EMBL" id="TWI52984.1"/>
    </source>
</evidence>
<dbReference type="Proteomes" id="UP000316905">
    <property type="component" value="Unassembled WGS sequence"/>
</dbReference>
<name>A0A562Q8G6_9PSED</name>
<proteinExistence type="predicted"/>
<dbReference type="Pfam" id="PF08748">
    <property type="entry name" value="Phage_TAC_4"/>
    <property type="match status" value="1"/>
</dbReference>
<protein>
    <submittedName>
        <fullName evidence="1">Tail assembly chaperone</fullName>
    </submittedName>
</protein>
<dbReference type="AlphaFoldDB" id="A0A562Q8G6"/>
<dbReference type="RefSeq" id="WP_145142936.1">
    <property type="nucleotide sequence ID" value="NZ_VLKY01000009.1"/>
</dbReference>
<dbReference type="EMBL" id="VLKY01000009">
    <property type="protein sequence ID" value="TWI52984.1"/>
    <property type="molecule type" value="Genomic_DNA"/>
</dbReference>
<reference evidence="1 2" key="1">
    <citation type="journal article" date="2015" name="Stand. Genomic Sci.">
        <title>Genomic Encyclopedia of Bacterial and Archaeal Type Strains, Phase III: the genomes of soil and plant-associated and newly described type strains.</title>
        <authorList>
            <person name="Whitman W.B."/>
            <person name="Woyke T."/>
            <person name="Klenk H.P."/>
            <person name="Zhou Y."/>
            <person name="Lilburn T.G."/>
            <person name="Beck B.J."/>
            <person name="De Vos P."/>
            <person name="Vandamme P."/>
            <person name="Eisen J.A."/>
            <person name="Garrity G."/>
            <person name="Hugenholtz P."/>
            <person name="Kyrpides N.C."/>
        </authorList>
    </citation>
    <scope>NUCLEOTIDE SEQUENCE [LARGE SCALE GENOMIC DNA]</scope>
    <source>
        <strain evidence="1 2">CGMCC 1.6858</strain>
    </source>
</reference>
<gene>
    <name evidence="1" type="ORF">IQ22_02819</name>
</gene>
<sequence length="105" mass="11800">MSKVLFKLDPNPTFDAVVSIPVPGSGKADVRFTFKHRSKSELAEFTNANKDLDDVSLIQEIASGWELDDEFNAENIGRLVENYIGSGSAIYIKYLEELYQAKRLN</sequence>
<dbReference type="InterPro" id="IPR014859">
    <property type="entry name" value="Phage_TAC_4"/>
</dbReference>
<evidence type="ECO:0000313" key="2">
    <source>
        <dbReference type="Proteomes" id="UP000316905"/>
    </source>
</evidence>
<dbReference type="OrthoDB" id="8612233at2"/>
<comment type="caution">
    <text evidence="1">The sequence shown here is derived from an EMBL/GenBank/DDBJ whole genome shotgun (WGS) entry which is preliminary data.</text>
</comment>
<accession>A0A562Q8G6</accession>
<keyword evidence="2" id="KW-1185">Reference proteome</keyword>
<organism evidence="1 2">
    <name type="scientific">Pseudomonas duriflava</name>
    <dbReference type="NCBI Taxonomy" id="459528"/>
    <lineage>
        <taxon>Bacteria</taxon>
        <taxon>Pseudomonadati</taxon>
        <taxon>Pseudomonadota</taxon>
        <taxon>Gammaproteobacteria</taxon>
        <taxon>Pseudomonadales</taxon>
        <taxon>Pseudomonadaceae</taxon>
        <taxon>Pseudomonas</taxon>
    </lineage>
</organism>